<gene>
    <name evidence="15" type="ORF">QQX09_11610</name>
</gene>
<dbReference type="PANTHER" id="PTHR30027">
    <property type="entry name" value="RIBOSOMAL RNA SMALL SUBUNIT METHYLTRANSFERASE E"/>
    <property type="match status" value="1"/>
</dbReference>
<evidence type="ECO:0000256" key="4">
    <source>
        <dbReference type="ARBA" id="ARBA00013673"/>
    </source>
</evidence>
<evidence type="ECO:0000256" key="9">
    <source>
        <dbReference type="ARBA" id="ARBA00022691"/>
    </source>
</evidence>
<evidence type="ECO:0000256" key="6">
    <source>
        <dbReference type="ARBA" id="ARBA00022552"/>
    </source>
</evidence>
<dbReference type="Gene3D" id="2.40.240.20">
    <property type="entry name" value="Hypothetical PUA domain-like, domain 1"/>
    <property type="match status" value="1"/>
</dbReference>
<dbReference type="SUPFAM" id="SSF75217">
    <property type="entry name" value="alpha/beta knot"/>
    <property type="match status" value="1"/>
</dbReference>
<comment type="similarity">
    <text evidence="2 12">Belongs to the RNA methyltransferase RsmE family.</text>
</comment>
<evidence type="ECO:0000256" key="3">
    <source>
        <dbReference type="ARBA" id="ARBA00012328"/>
    </source>
</evidence>
<keyword evidence="16" id="KW-1185">Reference proteome</keyword>
<dbReference type="RefSeq" id="WP_301134861.1">
    <property type="nucleotide sequence ID" value="NZ_JAUHPW010000009.1"/>
</dbReference>
<keyword evidence="9 12" id="KW-0949">S-adenosyl-L-methionine</keyword>
<dbReference type="Gene3D" id="3.40.1280.10">
    <property type="match status" value="1"/>
</dbReference>
<dbReference type="InterPro" id="IPR006700">
    <property type="entry name" value="RsmE"/>
</dbReference>
<evidence type="ECO:0000256" key="2">
    <source>
        <dbReference type="ARBA" id="ARBA00005528"/>
    </source>
</evidence>
<dbReference type="Pfam" id="PF04452">
    <property type="entry name" value="Methyltrans_RNA"/>
    <property type="match status" value="1"/>
</dbReference>
<comment type="catalytic activity">
    <reaction evidence="11 12">
        <text>uridine(1498) in 16S rRNA + S-adenosyl-L-methionine = N(3)-methyluridine(1498) in 16S rRNA + S-adenosyl-L-homocysteine + H(+)</text>
        <dbReference type="Rhea" id="RHEA:42920"/>
        <dbReference type="Rhea" id="RHEA-COMP:10283"/>
        <dbReference type="Rhea" id="RHEA-COMP:10284"/>
        <dbReference type="ChEBI" id="CHEBI:15378"/>
        <dbReference type="ChEBI" id="CHEBI:57856"/>
        <dbReference type="ChEBI" id="CHEBI:59789"/>
        <dbReference type="ChEBI" id="CHEBI:65315"/>
        <dbReference type="ChEBI" id="CHEBI:74502"/>
        <dbReference type="EC" id="2.1.1.193"/>
    </reaction>
</comment>
<feature type="domain" description="Ribosomal RNA small subunit methyltransferase E PUA-like" evidence="14">
    <location>
        <begin position="23"/>
        <end position="61"/>
    </location>
</feature>
<evidence type="ECO:0000313" key="16">
    <source>
        <dbReference type="Proteomes" id="UP001172728"/>
    </source>
</evidence>
<dbReference type="SUPFAM" id="SSF88697">
    <property type="entry name" value="PUA domain-like"/>
    <property type="match status" value="1"/>
</dbReference>
<dbReference type="NCBIfam" id="NF008693">
    <property type="entry name" value="PRK11713.2-3"/>
    <property type="match status" value="1"/>
</dbReference>
<dbReference type="PIRSF" id="PIRSF015601">
    <property type="entry name" value="MTase_slr0722"/>
    <property type="match status" value="1"/>
</dbReference>
<keyword evidence="7 12" id="KW-0489">Methyltransferase</keyword>
<keyword evidence="8 12" id="KW-0808">Transferase</keyword>
<evidence type="ECO:0000313" key="15">
    <source>
        <dbReference type="EMBL" id="MDN4476501.1"/>
    </source>
</evidence>
<proteinExistence type="inferred from homology"/>
<organism evidence="15 16">
    <name type="scientific">Demequina litoralis</name>
    <dbReference type="NCBI Taxonomy" id="3051660"/>
    <lineage>
        <taxon>Bacteria</taxon>
        <taxon>Bacillati</taxon>
        <taxon>Actinomycetota</taxon>
        <taxon>Actinomycetes</taxon>
        <taxon>Micrococcales</taxon>
        <taxon>Demequinaceae</taxon>
        <taxon>Demequina</taxon>
    </lineage>
</organism>
<dbReference type="NCBIfam" id="TIGR00046">
    <property type="entry name" value="RsmE family RNA methyltransferase"/>
    <property type="match status" value="1"/>
</dbReference>
<reference evidence="15" key="1">
    <citation type="submission" date="2023-06" db="EMBL/GenBank/DDBJ databases">
        <title>Sysu t00192.</title>
        <authorList>
            <person name="Gao L."/>
            <person name="Fang B.-Z."/>
            <person name="Li W.-J."/>
        </authorList>
    </citation>
    <scope>NUCLEOTIDE SEQUENCE</scope>
    <source>
        <strain evidence="15">SYSU T00192</strain>
    </source>
</reference>
<protein>
    <recommendedName>
        <fullName evidence="4 12">Ribosomal RNA small subunit methyltransferase E</fullName>
        <ecNumber evidence="3 12">2.1.1.193</ecNumber>
    </recommendedName>
</protein>
<dbReference type="PANTHER" id="PTHR30027:SF3">
    <property type="entry name" value="16S RRNA (URACIL(1498)-N(3))-METHYLTRANSFERASE"/>
    <property type="match status" value="1"/>
</dbReference>
<dbReference type="EC" id="2.1.1.193" evidence="3 12"/>
<evidence type="ECO:0000259" key="13">
    <source>
        <dbReference type="Pfam" id="PF04452"/>
    </source>
</evidence>
<dbReference type="CDD" id="cd18084">
    <property type="entry name" value="RsmE-like"/>
    <property type="match status" value="1"/>
</dbReference>
<dbReference type="GO" id="GO:0008168">
    <property type="term" value="F:methyltransferase activity"/>
    <property type="evidence" value="ECO:0007669"/>
    <property type="project" value="UniProtKB-KW"/>
</dbReference>
<dbReference type="InterPro" id="IPR029028">
    <property type="entry name" value="Alpha/beta_knot_MTases"/>
</dbReference>
<evidence type="ECO:0000256" key="1">
    <source>
        <dbReference type="ARBA" id="ARBA00004496"/>
    </source>
</evidence>
<evidence type="ECO:0000256" key="10">
    <source>
        <dbReference type="ARBA" id="ARBA00025699"/>
    </source>
</evidence>
<keyword evidence="5 12" id="KW-0963">Cytoplasm</keyword>
<dbReference type="EMBL" id="JAUHPW010000009">
    <property type="protein sequence ID" value="MDN4476501.1"/>
    <property type="molecule type" value="Genomic_DNA"/>
</dbReference>
<accession>A0ABT8GBI6</accession>
<dbReference type="InterPro" id="IPR046886">
    <property type="entry name" value="RsmE_MTase_dom"/>
</dbReference>
<comment type="function">
    <text evidence="10 12">Specifically methylates the N3 position of the uracil ring of uridine 1498 (m3U1498) in 16S rRNA. Acts on the fully assembled 30S ribosomal subunit.</text>
</comment>
<feature type="domain" description="Ribosomal RNA small subunit methyltransferase E methyltransferase" evidence="13">
    <location>
        <begin position="77"/>
        <end position="241"/>
    </location>
</feature>
<evidence type="ECO:0000259" key="14">
    <source>
        <dbReference type="Pfam" id="PF20260"/>
    </source>
</evidence>
<dbReference type="Proteomes" id="UP001172728">
    <property type="component" value="Unassembled WGS sequence"/>
</dbReference>
<sequence length="255" mass="26361">MTAPVFVDPAAATAAAGDVLRVEGDEARHAVTVQRRQVGERVDVVDGAGARARGVLAATGDRWMEVRVEAVSRDRDPEVTLVQALAKGGRDEQAVEAAVELGVTRIVPWASDRAIVQWRGPKAAKGREKWASLALAAAKQSRRAVVPPVDDAATTRQLAARVAEAVASGARVLVLHEAAAAPITALNWDDADTAVWLVVGPEGGISDAEVEALTAAGAEAVVLGPHVLRASSAGPAALAALAALRGHWARPEAHP</sequence>
<evidence type="ECO:0000256" key="7">
    <source>
        <dbReference type="ARBA" id="ARBA00022603"/>
    </source>
</evidence>
<keyword evidence="6 12" id="KW-0698">rRNA processing</keyword>
<evidence type="ECO:0000256" key="5">
    <source>
        <dbReference type="ARBA" id="ARBA00022490"/>
    </source>
</evidence>
<dbReference type="InterPro" id="IPR046887">
    <property type="entry name" value="RsmE_PUA-like"/>
</dbReference>
<evidence type="ECO:0000256" key="12">
    <source>
        <dbReference type="PIRNR" id="PIRNR015601"/>
    </source>
</evidence>
<dbReference type="InterPro" id="IPR029026">
    <property type="entry name" value="tRNA_m1G_MTases_N"/>
</dbReference>
<dbReference type="Pfam" id="PF20260">
    <property type="entry name" value="PUA_4"/>
    <property type="match status" value="1"/>
</dbReference>
<comment type="caution">
    <text evidence="15">The sequence shown here is derived from an EMBL/GenBank/DDBJ whole genome shotgun (WGS) entry which is preliminary data.</text>
</comment>
<dbReference type="InterPro" id="IPR015947">
    <property type="entry name" value="PUA-like_sf"/>
</dbReference>
<evidence type="ECO:0000256" key="11">
    <source>
        <dbReference type="ARBA" id="ARBA00047944"/>
    </source>
</evidence>
<name>A0ABT8GBI6_9MICO</name>
<dbReference type="GO" id="GO:0032259">
    <property type="term" value="P:methylation"/>
    <property type="evidence" value="ECO:0007669"/>
    <property type="project" value="UniProtKB-KW"/>
</dbReference>
<comment type="subcellular location">
    <subcellularLocation>
        <location evidence="1 12">Cytoplasm</location>
    </subcellularLocation>
</comment>
<evidence type="ECO:0000256" key="8">
    <source>
        <dbReference type="ARBA" id="ARBA00022679"/>
    </source>
</evidence>